<evidence type="ECO:0000256" key="2">
    <source>
        <dbReference type="ARBA" id="ARBA00022553"/>
    </source>
</evidence>
<dbReference type="Pfam" id="PF00071">
    <property type="entry name" value="Ras"/>
    <property type="match status" value="1"/>
</dbReference>
<reference evidence="3" key="1">
    <citation type="submission" date="2022-03" db="EMBL/GenBank/DDBJ databases">
        <authorList>
            <person name="Sayadi A."/>
        </authorList>
    </citation>
    <scope>NUCLEOTIDE SEQUENCE</scope>
</reference>
<accession>A0A9P0LJ63</accession>
<sequence>MLGDAGVGKTALVSQFMTSEYMNTYDASLDDEFGERTVSVENSLSTYEPHACVVVYSVVARPSFQHAEETLNYLWREGYTQEKSVIVKGKPWQ</sequence>
<dbReference type="Gene3D" id="3.40.50.300">
    <property type="entry name" value="P-loop containing nucleotide triphosphate hydrolases"/>
    <property type="match status" value="1"/>
</dbReference>
<dbReference type="EMBL" id="CAKOFQ010007242">
    <property type="protein sequence ID" value="CAH1995884.1"/>
    <property type="molecule type" value="Genomic_DNA"/>
</dbReference>
<keyword evidence="4" id="KW-1185">Reference proteome</keyword>
<comment type="similarity">
    <text evidence="1">Belongs to the small GTPase superfamily. RGK family.</text>
</comment>
<dbReference type="Proteomes" id="UP001152888">
    <property type="component" value="Unassembled WGS sequence"/>
</dbReference>
<dbReference type="OrthoDB" id="5239715at2759"/>
<gene>
    <name evidence="3" type="ORF">ACAOBT_LOCUS22899</name>
</gene>
<name>A0A9P0LJ63_ACAOB</name>
<dbReference type="InterPro" id="IPR027417">
    <property type="entry name" value="P-loop_NTPase"/>
</dbReference>
<dbReference type="GO" id="GO:0005886">
    <property type="term" value="C:plasma membrane"/>
    <property type="evidence" value="ECO:0007669"/>
    <property type="project" value="TreeGrafter"/>
</dbReference>
<dbReference type="GO" id="GO:0003924">
    <property type="term" value="F:GTPase activity"/>
    <property type="evidence" value="ECO:0007669"/>
    <property type="project" value="InterPro"/>
</dbReference>
<protein>
    <submittedName>
        <fullName evidence="3">Uncharacterized protein</fullName>
    </submittedName>
</protein>
<evidence type="ECO:0000256" key="1">
    <source>
        <dbReference type="ARBA" id="ARBA00008846"/>
    </source>
</evidence>
<organism evidence="3 4">
    <name type="scientific">Acanthoscelides obtectus</name>
    <name type="common">Bean weevil</name>
    <name type="synonym">Bruchus obtectus</name>
    <dbReference type="NCBI Taxonomy" id="200917"/>
    <lineage>
        <taxon>Eukaryota</taxon>
        <taxon>Metazoa</taxon>
        <taxon>Ecdysozoa</taxon>
        <taxon>Arthropoda</taxon>
        <taxon>Hexapoda</taxon>
        <taxon>Insecta</taxon>
        <taxon>Pterygota</taxon>
        <taxon>Neoptera</taxon>
        <taxon>Endopterygota</taxon>
        <taxon>Coleoptera</taxon>
        <taxon>Polyphaga</taxon>
        <taxon>Cucujiformia</taxon>
        <taxon>Chrysomeloidea</taxon>
        <taxon>Chrysomelidae</taxon>
        <taxon>Bruchinae</taxon>
        <taxon>Bruchini</taxon>
        <taxon>Acanthoscelides</taxon>
    </lineage>
</organism>
<dbReference type="SUPFAM" id="SSF52540">
    <property type="entry name" value="P-loop containing nucleoside triphosphate hydrolases"/>
    <property type="match status" value="1"/>
</dbReference>
<comment type="caution">
    <text evidence="3">The sequence shown here is derived from an EMBL/GenBank/DDBJ whole genome shotgun (WGS) entry which is preliminary data.</text>
</comment>
<dbReference type="PANTHER" id="PTHR45775">
    <property type="entry name" value="RAD, GEM/KIR FAMILY MEMBER 2, ISOFORM C"/>
    <property type="match status" value="1"/>
</dbReference>
<dbReference type="AlphaFoldDB" id="A0A9P0LJ63"/>
<proteinExistence type="inferred from homology"/>
<evidence type="ECO:0000313" key="3">
    <source>
        <dbReference type="EMBL" id="CAH1995884.1"/>
    </source>
</evidence>
<dbReference type="GO" id="GO:0005246">
    <property type="term" value="F:calcium channel regulator activity"/>
    <property type="evidence" value="ECO:0007669"/>
    <property type="project" value="TreeGrafter"/>
</dbReference>
<dbReference type="GO" id="GO:0005525">
    <property type="term" value="F:GTP binding"/>
    <property type="evidence" value="ECO:0007669"/>
    <property type="project" value="InterPro"/>
</dbReference>
<dbReference type="InterPro" id="IPR001806">
    <property type="entry name" value="Small_GTPase"/>
</dbReference>
<dbReference type="InterPro" id="IPR051641">
    <property type="entry name" value="RGK_GTP-binding_reg"/>
</dbReference>
<keyword evidence="2" id="KW-0597">Phosphoprotein</keyword>
<dbReference type="PANTHER" id="PTHR45775:SF6">
    <property type="entry name" value="RAD, GEM_KIR FAMILY MEMBER 2, ISOFORM C"/>
    <property type="match status" value="1"/>
</dbReference>
<evidence type="ECO:0000313" key="4">
    <source>
        <dbReference type="Proteomes" id="UP001152888"/>
    </source>
</evidence>